<dbReference type="InterPro" id="IPR023214">
    <property type="entry name" value="HAD_sf"/>
</dbReference>
<dbReference type="Pfam" id="PF00702">
    <property type="entry name" value="Hydrolase"/>
    <property type="match status" value="1"/>
</dbReference>
<name>A0ABQ6AAR4_9PROT</name>
<dbReference type="NCBIfam" id="TIGR01509">
    <property type="entry name" value="HAD-SF-IA-v3"/>
    <property type="match status" value="1"/>
</dbReference>
<accession>A0ABQ6AAR4</accession>
<dbReference type="InterPro" id="IPR006439">
    <property type="entry name" value="HAD-SF_hydro_IA"/>
</dbReference>
<dbReference type="PANTHER" id="PTHR18901">
    <property type="entry name" value="2-DEOXYGLUCOSE-6-PHOSPHATE PHOSPHATASE 2"/>
    <property type="match status" value="1"/>
</dbReference>
<reference evidence="2" key="1">
    <citation type="journal article" date="2019" name="Int. J. Syst. Evol. Microbiol.">
        <title>The Global Catalogue of Microorganisms (GCM) 10K type strain sequencing project: providing services to taxonomists for standard genome sequencing and annotation.</title>
        <authorList>
            <consortium name="The Broad Institute Genomics Platform"/>
            <consortium name="The Broad Institute Genome Sequencing Center for Infectious Disease"/>
            <person name="Wu L."/>
            <person name="Ma J."/>
        </authorList>
    </citation>
    <scope>NUCLEOTIDE SEQUENCE [LARGE SCALE GENOMIC DNA]</scope>
    <source>
        <strain evidence="2">NBRC 112502</strain>
    </source>
</reference>
<dbReference type="SFLD" id="SFLDG01129">
    <property type="entry name" value="C1.5:_HAD__Beta-PGM__Phosphata"/>
    <property type="match status" value="1"/>
</dbReference>
<dbReference type="InterPro" id="IPR036412">
    <property type="entry name" value="HAD-like_sf"/>
</dbReference>
<dbReference type="Gene3D" id="3.40.50.1000">
    <property type="entry name" value="HAD superfamily/HAD-like"/>
    <property type="match status" value="1"/>
</dbReference>
<dbReference type="Proteomes" id="UP001156641">
    <property type="component" value="Unassembled WGS sequence"/>
</dbReference>
<dbReference type="GO" id="GO:0016787">
    <property type="term" value="F:hydrolase activity"/>
    <property type="evidence" value="ECO:0007669"/>
    <property type="project" value="UniProtKB-KW"/>
</dbReference>
<dbReference type="PANTHER" id="PTHR18901:SF38">
    <property type="entry name" value="PSEUDOURIDINE-5'-PHOSPHATASE"/>
    <property type="match status" value="1"/>
</dbReference>
<comment type="caution">
    <text evidence="1">The sequence shown here is derived from an EMBL/GenBank/DDBJ whole genome shotgun (WGS) entry which is preliminary data.</text>
</comment>
<keyword evidence="2" id="KW-1185">Reference proteome</keyword>
<evidence type="ECO:0000313" key="1">
    <source>
        <dbReference type="EMBL" id="GLR67672.1"/>
    </source>
</evidence>
<dbReference type="SUPFAM" id="SSF56784">
    <property type="entry name" value="HAD-like"/>
    <property type="match status" value="1"/>
</dbReference>
<protein>
    <submittedName>
        <fullName evidence="1">Hydrolase</fullName>
    </submittedName>
</protein>
<organism evidence="1 2">
    <name type="scientific">Acidocella aquatica</name>
    <dbReference type="NCBI Taxonomy" id="1922313"/>
    <lineage>
        <taxon>Bacteria</taxon>
        <taxon>Pseudomonadati</taxon>
        <taxon>Pseudomonadota</taxon>
        <taxon>Alphaproteobacteria</taxon>
        <taxon>Acetobacterales</taxon>
        <taxon>Acidocellaceae</taxon>
        <taxon>Acidocella</taxon>
    </lineage>
</organism>
<proteinExistence type="predicted"/>
<evidence type="ECO:0000313" key="2">
    <source>
        <dbReference type="Proteomes" id="UP001156641"/>
    </source>
</evidence>
<dbReference type="Gene3D" id="1.10.150.240">
    <property type="entry name" value="Putative phosphatase, domain 2"/>
    <property type="match status" value="1"/>
</dbReference>
<dbReference type="EMBL" id="BSOS01000067">
    <property type="protein sequence ID" value="GLR67672.1"/>
    <property type="molecule type" value="Genomic_DNA"/>
</dbReference>
<dbReference type="SFLD" id="SFLDS00003">
    <property type="entry name" value="Haloacid_Dehalogenase"/>
    <property type="match status" value="1"/>
</dbReference>
<keyword evidence="1" id="KW-0378">Hydrolase</keyword>
<dbReference type="InterPro" id="IPR023198">
    <property type="entry name" value="PGP-like_dom2"/>
</dbReference>
<gene>
    <name evidence="1" type="ORF">GCM10010909_23530</name>
</gene>
<sequence>MIIFDCDGVIIDSEGIASTICARDISERGWEMTAQQAQDYFLGMSITDMQPMIETRIGRALPAAWRAELAQKLVAALGTDSKLIPGAREMLERVNTLGIPWCIASNSSDEELAVKFSRTGISHLTDGRAYSAASVIAKGGRAKPAPDLFLAAAAGSQIHPQNCLVVEDSALGITGAVAAGMPCYGFAPDGNAAPLLAAGARAVWQNLSDLFGVLA</sequence>